<dbReference type="Proteomes" id="UP000694569">
    <property type="component" value="Unplaced"/>
</dbReference>
<evidence type="ECO:0000256" key="4">
    <source>
        <dbReference type="ARBA" id="ARBA00022491"/>
    </source>
</evidence>
<dbReference type="InterPro" id="IPR039040">
    <property type="entry name" value="NAB_fam"/>
</dbReference>
<keyword evidence="7" id="KW-0539">Nucleus</keyword>
<dbReference type="PANTHER" id="PTHR12623:SF9">
    <property type="entry name" value="NGFI-A-BINDING PROTEIN 1"/>
    <property type="match status" value="1"/>
</dbReference>
<evidence type="ECO:0000256" key="3">
    <source>
        <dbReference type="ARBA" id="ARBA00011364"/>
    </source>
</evidence>
<feature type="region of interest" description="Disordered" evidence="9">
    <location>
        <begin position="101"/>
        <end position="125"/>
    </location>
</feature>
<dbReference type="InterPro" id="IPR006989">
    <property type="entry name" value="NAB_co-repressor_dom"/>
</dbReference>
<feature type="compositionally biased region" description="Polar residues" evidence="9">
    <location>
        <begin position="406"/>
        <end position="426"/>
    </location>
</feature>
<evidence type="ECO:0000256" key="8">
    <source>
        <dbReference type="SAM" id="Coils"/>
    </source>
</evidence>
<proteinExistence type="inferred from homology"/>
<gene>
    <name evidence="13" type="primary">NAB1</name>
</gene>
<dbReference type="AlphaFoldDB" id="A0A8C5QF98"/>
<feature type="region of interest" description="Disordered" evidence="9">
    <location>
        <begin position="406"/>
        <end position="433"/>
    </location>
</feature>
<keyword evidence="4" id="KW-0678">Repressor</keyword>
<dbReference type="PANTHER" id="PTHR12623">
    <property type="entry name" value="NGFI-A BINDING PROTEIN"/>
    <property type="match status" value="1"/>
</dbReference>
<sequence>MASSLPRTLGELQLYRILQRANLLSYFDAFIQQGGDDVQQLCEAGEEEFLEIMALVGMASKPLHVRRLQKALRDWVTNPNLFNQPLTSLPVSSIPIYKLPESSPSSLGINSSSYERNSNTREPHVKVPKCAATTCVQSVGPGKSDGNSPLQNISEGRHWQSHHTTESEHSLSPADLGSPASPRDTTETLDAAAALSVAECVERMIPSLPKSDLNEVKELLKTNKKMAKMIGHIFEMTEEDPRREEEIRKYSAIYGRFDSKRKDGKHLTLHELTVNEAAAQLCMKDIALLTRRDELFTLARQISREVTYKYTYRTSKSKCEDRDELSPKRLKTEDSFADYQETLLALQQQVESLKEQLAMAKAKGEEGVAHNLQVQLEKVVAKQMEIFRNSGYERLQYPERCFSTGSYKQNSEESSPTAMASDSSDGQGERPLNLRMSNHQGRQLQQVMSDGEQHLGKQLCSELSRLYSCSDGKSQSSDSLGMLKDYSQTALNSTERKIIKVEPEDAR</sequence>
<feature type="region of interest" description="Disordered" evidence="9">
    <location>
        <begin position="137"/>
        <end position="185"/>
    </location>
</feature>
<evidence type="ECO:0000313" key="14">
    <source>
        <dbReference type="Proteomes" id="UP000694569"/>
    </source>
</evidence>
<organism evidence="13 14">
    <name type="scientific">Leptobrachium leishanense</name>
    <name type="common">Leishan spiny toad</name>
    <dbReference type="NCBI Taxonomy" id="445787"/>
    <lineage>
        <taxon>Eukaryota</taxon>
        <taxon>Metazoa</taxon>
        <taxon>Chordata</taxon>
        <taxon>Craniata</taxon>
        <taxon>Vertebrata</taxon>
        <taxon>Euteleostomi</taxon>
        <taxon>Amphibia</taxon>
        <taxon>Batrachia</taxon>
        <taxon>Anura</taxon>
        <taxon>Pelobatoidea</taxon>
        <taxon>Megophryidae</taxon>
        <taxon>Leptobrachium</taxon>
    </lineage>
</organism>
<dbReference type="GO" id="GO:0003712">
    <property type="term" value="F:transcription coregulator activity"/>
    <property type="evidence" value="ECO:0007669"/>
    <property type="project" value="InterPro"/>
</dbReference>
<feature type="domain" description="Nab N-terminal" evidence="11">
    <location>
        <begin position="6"/>
        <end position="83"/>
    </location>
</feature>
<dbReference type="InterPro" id="IPR038398">
    <property type="entry name" value="NCD2_sf"/>
</dbReference>
<feature type="compositionally biased region" description="Low complexity" evidence="9">
    <location>
        <begin position="102"/>
        <end position="113"/>
    </location>
</feature>
<dbReference type="GeneTree" id="ENSGT00390000006330"/>
<reference evidence="13" key="2">
    <citation type="submission" date="2025-09" db="UniProtKB">
        <authorList>
            <consortium name="Ensembl"/>
        </authorList>
    </citation>
    <scope>IDENTIFICATION</scope>
</reference>
<comment type="similarity">
    <text evidence="2">Belongs to the NAB family.</text>
</comment>
<keyword evidence="5" id="KW-0805">Transcription regulation</keyword>
<keyword evidence="14" id="KW-1185">Reference proteome</keyword>
<protein>
    <submittedName>
        <fullName evidence="13">NGFI-A binding protein 1</fullName>
    </submittedName>
</protein>
<dbReference type="InterPro" id="IPR006986">
    <property type="entry name" value="Nab1_C"/>
</dbReference>
<dbReference type="InterPro" id="IPR006988">
    <property type="entry name" value="Nab_N"/>
</dbReference>
<comment type="subcellular location">
    <subcellularLocation>
        <location evidence="1">Nucleus</location>
    </subcellularLocation>
</comment>
<dbReference type="Pfam" id="PF04902">
    <property type="entry name" value="Nab1"/>
    <property type="match status" value="1"/>
</dbReference>
<keyword evidence="8" id="KW-0175">Coiled coil</keyword>
<evidence type="ECO:0000259" key="11">
    <source>
        <dbReference type="Pfam" id="PF04904"/>
    </source>
</evidence>
<dbReference type="Gene3D" id="1.20.120.2010">
    <property type="entry name" value="NAB conserved domain 2"/>
    <property type="match status" value="1"/>
</dbReference>
<feature type="compositionally biased region" description="Basic and acidic residues" evidence="9">
    <location>
        <begin position="155"/>
        <end position="169"/>
    </location>
</feature>
<evidence type="ECO:0000256" key="9">
    <source>
        <dbReference type="SAM" id="MobiDB-lite"/>
    </source>
</evidence>
<evidence type="ECO:0000256" key="6">
    <source>
        <dbReference type="ARBA" id="ARBA00023163"/>
    </source>
</evidence>
<feature type="compositionally biased region" description="Polar residues" evidence="9">
    <location>
        <begin position="145"/>
        <end position="154"/>
    </location>
</feature>
<evidence type="ECO:0000256" key="1">
    <source>
        <dbReference type="ARBA" id="ARBA00004123"/>
    </source>
</evidence>
<keyword evidence="6" id="KW-0804">Transcription</keyword>
<dbReference type="OrthoDB" id="10028556at2759"/>
<dbReference type="FunFam" id="1.20.120.2010:FF:000001">
    <property type="entry name" value="NGFI-A-binding protein 1 isoform X1"/>
    <property type="match status" value="1"/>
</dbReference>
<dbReference type="Pfam" id="PF04905">
    <property type="entry name" value="NCD2"/>
    <property type="match status" value="1"/>
</dbReference>
<dbReference type="Pfam" id="PF04904">
    <property type="entry name" value="SAM_NCD1"/>
    <property type="match status" value="1"/>
</dbReference>
<evidence type="ECO:0000256" key="2">
    <source>
        <dbReference type="ARBA" id="ARBA00008864"/>
    </source>
</evidence>
<comment type="subunit">
    <text evidence="3">Homomultimers may associate with EGR1 bound to DNA.</text>
</comment>
<evidence type="ECO:0000313" key="13">
    <source>
        <dbReference type="Ensembl" id="ENSLLEP00000036441.1"/>
    </source>
</evidence>
<dbReference type="Ensembl" id="ENSLLET00000037845.1">
    <property type="protein sequence ID" value="ENSLLEP00000036441.1"/>
    <property type="gene ID" value="ENSLLEG00000023090.1"/>
</dbReference>
<evidence type="ECO:0000256" key="7">
    <source>
        <dbReference type="ARBA" id="ARBA00023242"/>
    </source>
</evidence>
<feature type="domain" description="NAB co-repressor" evidence="12">
    <location>
        <begin position="189"/>
        <end position="316"/>
    </location>
</feature>
<dbReference type="GO" id="GO:0005634">
    <property type="term" value="C:nucleus"/>
    <property type="evidence" value="ECO:0007669"/>
    <property type="project" value="UniProtKB-SubCell"/>
</dbReference>
<feature type="domain" description="Nab1 C-terminal" evidence="10">
    <location>
        <begin position="321"/>
        <end position="506"/>
    </location>
</feature>
<dbReference type="GO" id="GO:0045892">
    <property type="term" value="P:negative regulation of DNA-templated transcription"/>
    <property type="evidence" value="ECO:0007669"/>
    <property type="project" value="InterPro"/>
</dbReference>
<evidence type="ECO:0000259" key="12">
    <source>
        <dbReference type="Pfam" id="PF04905"/>
    </source>
</evidence>
<reference evidence="13" key="1">
    <citation type="submission" date="2025-08" db="UniProtKB">
        <authorList>
            <consortium name="Ensembl"/>
        </authorList>
    </citation>
    <scope>IDENTIFICATION</scope>
</reference>
<accession>A0A8C5QF98</accession>
<evidence type="ECO:0000256" key="5">
    <source>
        <dbReference type="ARBA" id="ARBA00023015"/>
    </source>
</evidence>
<name>A0A8C5QF98_9ANUR</name>
<evidence type="ECO:0000259" key="10">
    <source>
        <dbReference type="Pfam" id="PF04902"/>
    </source>
</evidence>
<feature type="coiled-coil region" evidence="8">
    <location>
        <begin position="336"/>
        <end position="363"/>
    </location>
</feature>